<feature type="domain" description="Ribonuclease H1 N-terminal" evidence="1">
    <location>
        <begin position="135"/>
        <end position="176"/>
    </location>
</feature>
<dbReference type="Gene3D" id="3.40.970.10">
    <property type="entry name" value="Ribonuclease H1, N-terminal domain"/>
    <property type="match status" value="1"/>
</dbReference>
<sequence length="197" mass="22245">MTTTTINQFFVFGILNSSGETFSGKKNYASIIDGGKKAKSFYKGLGFKKIKTVSLHGTVLVKDNNDRLLSFVAPISHMNKKSCIDKEYNTAYWAWNEVKRQAKAVAEKTAVEPSVNSDTEEEEVFVRPEGQNKNFYAVISKEYTGFVLEWARCKELTDGKSSKFKGFNGLEAAKAWMRENNAPSNTFEHITDIRQIK</sequence>
<protein>
    <submittedName>
        <fullName evidence="2">Ribonuclease H1</fullName>
    </submittedName>
</protein>
<name>A0A8S5V1F6_9CAUD</name>
<proteinExistence type="predicted"/>
<evidence type="ECO:0000313" key="2">
    <source>
        <dbReference type="EMBL" id="DAG00553.1"/>
    </source>
</evidence>
<dbReference type="InterPro" id="IPR011320">
    <property type="entry name" value="RNase_H1_N"/>
</dbReference>
<accession>A0A8S5V1F6</accession>
<organism evidence="2">
    <name type="scientific">Myoviridae sp. ctJ2i1</name>
    <dbReference type="NCBI Taxonomy" id="2825079"/>
    <lineage>
        <taxon>Viruses</taxon>
        <taxon>Duplodnaviria</taxon>
        <taxon>Heunggongvirae</taxon>
        <taxon>Uroviricota</taxon>
        <taxon>Caudoviricetes</taxon>
    </lineage>
</organism>
<dbReference type="Pfam" id="PF01693">
    <property type="entry name" value="Cauli_VI"/>
    <property type="match status" value="1"/>
</dbReference>
<dbReference type="InterPro" id="IPR037056">
    <property type="entry name" value="RNase_H1_N_sf"/>
</dbReference>
<dbReference type="EMBL" id="BK016182">
    <property type="protein sequence ID" value="DAG00553.1"/>
    <property type="molecule type" value="Genomic_DNA"/>
</dbReference>
<evidence type="ECO:0000259" key="1">
    <source>
        <dbReference type="Pfam" id="PF01693"/>
    </source>
</evidence>
<reference evidence="2" key="1">
    <citation type="journal article" date="2021" name="Proc. Natl. Acad. Sci. U.S.A.">
        <title>A Catalog of Tens of Thousands of Viruses from Human Metagenomes Reveals Hidden Associations with Chronic Diseases.</title>
        <authorList>
            <person name="Tisza M.J."/>
            <person name="Buck C.B."/>
        </authorList>
    </citation>
    <scope>NUCLEOTIDE SEQUENCE</scope>
    <source>
        <strain evidence="2">CtJ2i1</strain>
    </source>
</reference>